<evidence type="ECO:0000313" key="1">
    <source>
        <dbReference type="EMBL" id="KAK0471764.1"/>
    </source>
</evidence>
<dbReference type="AlphaFoldDB" id="A0AA39U6I9"/>
<dbReference type="EMBL" id="JAUEPR010000047">
    <property type="protein sequence ID" value="KAK0471764.1"/>
    <property type="molecule type" value="Genomic_DNA"/>
</dbReference>
<reference evidence="1" key="1">
    <citation type="submission" date="2023-06" db="EMBL/GenBank/DDBJ databases">
        <authorList>
            <consortium name="Lawrence Berkeley National Laboratory"/>
            <person name="Ahrendt S."/>
            <person name="Sahu N."/>
            <person name="Indic B."/>
            <person name="Wong-Bajracharya J."/>
            <person name="Merenyi Z."/>
            <person name="Ke H.-M."/>
            <person name="Monk M."/>
            <person name="Kocsube S."/>
            <person name="Drula E."/>
            <person name="Lipzen A."/>
            <person name="Balint B."/>
            <person name="Henrissat B."/>
            <person name="Andreopoulos B."/>
            <person name="Martin F.M."/>
            <person name="Harder C.B."/>
            <person name="Rigling D."/>
            <person name="Ford K.L."/>
            <person name="Foster G.D."/>
            <person name="Pangilinan J."/>
            <person name="Papanicolaou A."/>
            <person name="Barry K."/>
            <person name="LaButti K."/>
            <person name="Viragh M."/>
            <person name="Koriabine M."/>
            <person name="Yan M."/>
            <person name="Riley R."/>
            <person name="Champramary S."/>
            <person name="Plett K.L."/>
            <person name="Tsai I.J."/>
            <person name="Slot J."/>
            <person name="Sipos G."/>
            <person name="Plett J."/>
            <person name="Nagy L.G."/>
            <person name="Grigoriev I.V."/>
        </authorList>
    </citation>
    <scope>NUCLEOTIDE SEQUENCE</scope>
    <source>
        <strain evidence="1">ICMP 16352</strain>
    </source>
</reference>
<evidence type="ECO:0000313" key="2">
    <source>
        <dbReference type="Proteomes" id="UP001175227"/>
    </source>
</evidence>
<proteinExistence type="predicted"/>
<gene>
    <name evidence="1" type="ORF">IW261DRAFT_1571640</name>
</gene>
<name>A0AA39U6I9_9AGAR</name>
<organism evidence="1 2">
    <name type="scientific">Armillaria novae-zelandiae</name>
    <dbReference type="NCBI Taxonomy" id="153914"/>
    <lineage>
        <taxon>Eukaryota</taxon>
        <taxon>Fungi</taxon>
        <taxon>Dikarya</taxon>
        <taxon>Basidiomycota</taxon>
        <taxon>Agaricomycotina</taxon>
        <taxon>Agaricomycetes</taxon>
        <taxon>Agaricomycetidae</taxon>
        <taxon>Agaricales</taxon>
        <taxon>Marasmiineae</taxon>
        <taxon>Physalacriaceae</taxon>
        <taxon>Armillaria</taxon>
    </lineage>
</organism>
<keyword evidence="2" id="KW-1185">Reference proteome</keyword>
<dbReference type="Proteomes" id="UP001175227">
    <property type="component" value="Unassembled WGS sequence"/>
</dbReference>
<protein>
    <submittedName>
        <fullName evidence="1">Uncharacterized protein</fullName>
    </submittedName>
</protein>
<sequence>MTEPTQNIGFLATTGFGHDEEDFLAKNAVQFHVLESGDFLALSEIWLETIWQEHVLYWPPEDHTDYGLRQHHKRVQYALRWLFNALDPDMCRQQLEYATNHEPKVHLPGLSEIRHSMVQLSSIRRIDIFEPPTPEQIAKLKAIEVAKYTVRVQLHRWKDYEACHTRRLARSHHIQMLHKVRQQT</sequence>
<comment type="caution">
    <text evidence="1">The sequence shown here is derived from an EMBL/GenBank/DDBJ whole genome shotgun (WGS) entry which is preliminary data.</text>
</comment>
<accession>A0AA39U6I9</accession>